<gene>
    <name evidence="9" type="ORF">ACFQZ8_31915</name>
</gene>
<keyword evidence="4 7" id="KW-0812">Transmembrane</keyword>
<evidence type="ECO:0000256" key="7">
    <source>
        <dbReference type="SAM" id="Phobius"/>
    </source>
</evidence>
<evidence type="ECO:0000256" key="1">
    <source>
        <dbReference type="ARBA" id="ARBA00004651"/>
    </source>
</evidence>
<evidence type="ECO:0000256" key="5">
    <source>
        <dbReference type="ARBA" id="ARBA00022989"/>
    </source>
</evidence>
<dbReference type="PANTHER" id="PTHR33406:SF11">
    <property type="entry name" value="MEMBRANE PROTEIN SCO6666-RELATED"/>
    <property type="match status" value="1"/>
</dbReference>
<comment type="caution">
    <text evidence="9">The sequence shown here is derived from an EMBL/GenBank/DDBJ whole genome shotgun (WGS) entry which is preliminary data.</text>
</comment>
<feature type="transmembrane region" description="Helical" evidence="7">
    <location>
        <begin position="26"/>
        <end position="46"/>
    </location>
</feature>
<evidence type="ECO:0000256" key="6">
    <source>
        <dbReference type="ARBA" id="ARBA00023136"/>
    </source>
</evidence>
<evidence type="ECO:0000256" key="3">
    <source>
        <dbReference type="ARBA" id="ARBA00022475"/>
    </source>
</evidence>
<name>A0ABW3AC21_9ACTN</name>
<reference evidence="10" key="1">
    <citation type="journal article" date="2019" name="Int. J. Syst. Evol. Microbiol.">
        <title>The Global Catalogue of Microorganisms (GCM) 10K type strain sequencing project: providing services to taxonomists for standard genome sequencing and annotation.</title>
        <authorList>
            <consortium name="The Broad Institute Genomics Platform"/>
            <consortium name="The Broad Institute Genome Sequencing Center for Infectious Disease"/>
            <person name="Wu L."/>
            <person name="Ma J."/>
        </authorList>
    </citation>
    <scope>NUCLEOTIDE SEQUENCE [LARGE SCALE GENOMIC DNA]</scope>
    <source>
        <strain evidence="10">JCM 32148</strain>
    </source>
</reference>
<feature type="non-terminal residue" evidence="9">
    <location>
        <position position="183"/>
    </location>
</feature>
<dbReference type="Proteomes" id="UP001597053">
    <property type="component" value="Unassembled WGS sequence"/>
</dbReference>
<feature type="transmembrane region" description="Helical" evidence="7">
    <location>
        <begin position="53"/>
        <end position="71"/>
    </location>
</feature>
<dbReference type="Gene3D" id="1.20.1640.10">
    <property type="entry name" value="Multidrug efflux transporter AcrB transmembrane domain"/>
    <property type="match status" value="1"/>
</dbReference>
<feature type="non-terminal residue" evidence="9">
    <location>
        <position position="1"/>
    </location>
</feature>
<sequence length="183" mass="18027">AEAQGWQVAPGGEVLGGEPEVGSTEAIGVAVAAVVLVVTFGSLVAAGMTMLNALIGVAVGMAALFALSSTVELTSTAPILALMLGLAVGIDYSLFITSRHRQNLLDGLPPDEAVGRAVGTAGSAVVFAGATVVIALAGLAVVDIPFLTIMGLAAAGTVTVAVLVAITLQPALLGFAGRKVLPR</sequence>
<evidence type="ECO:0000259" key="8">
    <source>
        <dbReference type="PROSITE" id="PS50156"/>
    </source>
</evidence>
<accession>A0ABW3AC21</accession>
<keyword evidence="10" id="KW-1185">Reference proteome</keyword>
<evidence type="ECO:0000313" key="9">
    <source>
        <dbReference type="EMBL" id="MFD0788546.1"/>
    </source>
</evidence>
<dbReference type="PANTHER" id="PTHR33406">
    <property type="entry name" value="MEMBRANE PROTEIN MJ1562-RELATED"/>
    <property type="match status" value="1"/>
</dbReference>
<dbReference type="PROSITE" id="PS50156">
    <property type="entry name" value="SSD"/>
    <property type="match status" value="1"/>
</dbReference>
<evidence type="ECO:0000256" key="4">
    <source>
        <dbReference type="ARBA" id="ARBA00022692"/>
    </source>
</evidence>
<dbReference type="InterPro" id="IPR000731">
    <property type="entry name" value="SSD"/>
</dbReference>
<feature type="transmembrane region" description="Helical" evidence="7">
    <location>
        <begin position="146"/>
        <end position="173"/>
    </location>
</feature>
<dbReference type="InterPro" id="IPR050545">
    <property type="entry name" value="Mycobact_MmpL"/>
</dbReference>
<keyword evidence="3" id="KW-1003">Cell membrane</keyword>
<organism evidence="9 10">
    <name type="scientific">Micromonospora azadirachtae</name>
    <dbReference type="NCBI Taxonomy" id="1970735"/>
    <lineage>
        <taxon>Bacteria</taxon>
        <taxon>Bacillati</taxon>
        <taxon>Actinomycetota</taxon>
        <taxon>Actinomycetes</taxon>
        <taxon>Micromonosporales</taxon>
        <taxon>Micromonosporaceae</taxon>
        <taxon>Micromonospora</taxon>
    </lineage>
</organism>
<dbReference type="Pfam" id="PF03176">
    <property type="entry name" value="MMPL"/>
    <property type="match status" value="1"/>
</dbReference>
<comment type="subcellular location">
    <subcellularLocation>
        <location evidence="1">Cell membrane</location>
        <topology evidence="1">Multi-pass membrane protein</topology>
    </subcellularLocation>
</comment>
<keyword evidence="6 7" id="KW-0472">Membrane</keyword>
<feature type="transmembrane region" description="Helical" evidence="7">
    <location>
        <begin position="77"/>
        <end position="96"/>
    </location>
</feature>
<dbReference type="InterPro" id="IPR004869">
    <property type="entry name" value="MMPL_dom"/>
</dbReference>
<evidence type="ECO:0000313" key="10">
    <source>
        <dbReference type="Proteomes" id="UP001597053"/>
    </source>
</evidence>
<dbReference type="SUPFAM" id="SSF82866">
    <property type="entry name" value="Multidrug efflux transporter AcrB transmembrane domain"/>
    <property type="match status" value="1"/>
</dbReference>
<dbReference type="EMBL" id="JBHTHM010002879">
    <property type="protein sequence ID" value="MFD0788546.1"/>
    <property type="molecule type" value="Genomic_DNA"/>
</dbReference>
<keyword evidence="5 7" id="KW-1133">Transmembrane helix</keyword>
<evidence type="ECO:0000256" key="2">
    <source>
        <dbReference type="ARBA" id="ARBA00010157"/>
    </source>
</evidence>
<protein>
    <submittedName>
        <fullName evidence="9">MMPL family transporter</fullName>
    </submittedName>
</protein>
<feature type="domain" description="SSD" evidence="8">
    <location>
        <begin position="43"/>
        <end position="175"/>
    </location>
</feature>
<comment type="similarity">
    <text evidence="2">Belongs to the resistance-nodulation-cell division (RND) (TC 2.A.6) family. MmpL subfamily.</text>
</comment>
<feature type="transmembrane region" description="Helical" evidence="7">
    <location>
        <begin position="117"/>
        <end position="140"/>
    </location>
</feature>
<proteinExistence type="inferred from homology"/>